<proteinExistence type="predicted"/>
<reference evidence="1 2" key="1">
    <citation type="submission" date="2020-03" db="EMBL/GenBank/DDBJ databases">
        <title>Draft Genome Sequence of Cudoniella acicularis.</title>
        <authorList>
            <person name="Buettner E."/>
            <person name="Kellner H."/>
        </authorList>
    </citation>
    <scope>NUCLEOTIDE SEQUENCE [LARGE SCALE GENOMIC DNA]</scope>
    <source>
        <strain evidence="1 2">DSM 108380</strain>
    </source>
</reference>
<comment type="caution">
    <text evidence="1">The sequence shown here is derived from an EMBL/GenBank/DDBJ whole genome shotgun (WGS) entry which is preliminary data.</text>
</comment>
<accession>A0A8H4RI46</accession>
<dbReference type="EMBL" id="JAAMPI010000686">
    <property type="protein sequence ID" value="KAF4629373.1"/>
    <property type="molecule type" value="Genomic_DNA"/>
</dbReference>
<organism evidence="1 2">
    <name type="scientific">Cudoniella acicularis</name>
    <dbReference type="NCBI Taxonomy" id="354080"/>
    <lineage>
        <taxon>Eukaryota</taxon>
        <taxon>Fungi</taxon>
        <taxon>Dikarya</taxon>
        <taxon>Ascomycota</taxon>
        <taxon>Pezizomycotina</taxon>
        <taxon>Leotiomycetes</taxon>
        <taxon>Helotiales</taxon>
        <taxon>Tricladiaceae</taxon>
        <taxon>Cudoniella</taxon>
    </lineage>
</organism>
<name>A0A8H4RI46_9HELO</name>
<sequence>MASRTLFHEMFYAYPLFGKDLVSRWGRAREILEMNQKAYGWIAPQDLTPERALLNIDTYVFYAFSTYIADFGVCVSFQASPDKGLTPGGFKLGLLRLSSSCKPPNAPPVRNPLSDPPLKRSLVAREEDINATLLWDSLNGQLVERSIEERKEEVRPVLIRNLEKRY</sequence>
<dbReference type="Proteomes" id="UP000566819">
    <property type="component" value="Unassembled WGS sequence"/>
</dbReference>
<evidence type="ECO:0000313" key="1">
    <source>
        <dbReference type="EMBL" id="KAF4629373.1"/>
    </source>
</evidence>
<dbReference type="OrthoDB" id="10466814at2759"/>
<evidence type="ECO:0000313" key="2">
    <source>
        <dbReference type="Proteomes" id="UP000566819"/>
    </source>
</evidence>
<protein>
    <submittedName>
        <fullName evidence="1">Uncharacterized protein</fullName>
    </submittedName>
</protein>
<keyword evidence="2" id="KW-1185">Reference proteome</keyword>
<dbReference type="AlphaFoldDB" id="A0A8H4RI46"/>
<gene>
    <name evidence="1" type="ORF">G7Y89_g8780</name>
</gene>